<dbReference type="AlphaFoldDB" id="A0A2G6QBH8"/>
<evidence type="ECO:0000256" key="1">
    <source>
        <dbReference type="ARBA" id="ARBA00006625"/>
    </source>
</evidence>
<dbReference type="Proteomes" id="UP000228484">
    <property type="component" value="Unassembled WGS sequence"/>
</dbReference>
<dbReference type="InterPro" id="IPR029055">
    <property type="entry name" value="Ntn_hydrolases_N"/>
</dbReference>
<reference evidence="4 5" key="1">
    <citation type="submission" date="2017-09" db="EMBL/GenBank/DDBJ databases">
        <title>Biocontrol bacteria screening and application from spent mushroom substrate.</title>
        <authorList>
            <person name="Sun X."/>
        </authorList>
    </citation>
    <scope>NUCLEOTIDE SEQUENCE [LARGE SCALE GENOMIC DNA]</scope>
    <source>
        <strain evidence="4 5">100374</strain>
    </source>
</reference>
<sequence>MKRRKNMCTNISIPSKSKDIPLVSARTMDWCETDPTTTSTSLNFVPRQQSFPEMDLPDEIHWKNKYGFIGMGYKYKDFPIVYSDGLNEKGLSVAGLWLACSIYPKPQMETPLLYNTNFIPFILGNFKNIEEVKSILSKITIININELPQFANVPSLLHYIVSDASGKHLIIEFENGKMKTYTTDLGVLTNQPTFDWQSTNFYLYKNLSLKDNPSLFCGEEITGSGQLGIPGDPSPQSRFVRAAFLRQTIFQPKNTQQNIGLARQILQTLSVPIGTVILQNKDLPANSFDWTRWSVIRDHTNLSYYFYTDFNSNLYGIHMKKLNLNDSKQKQIDIHQPDWYEDVSTKLKSK</sequence>
<keyword evidence="5" id="KW-1185">Reference proteome</keyword>
<evidence type="ECO:0000259" key="3">
    <source>
        <dbReference type="Pfam" id="PF02275"/>
    </source>
</evidence>
<evidence type="ECO:0000313" key="4">
    <source>
        <dbReference type="EMBL" id="PIE94091.1"/>
    </source>
</evidence>
<dbReference type="SUPFAM" id="SSF56235">
    <property type="entry name" value="N-terminal nucleophile aminohydrolases (Ntn hydrolases)"/>
    <property type="match status" value="1"/>
</dbReference>
<comment type="similarity">
    <text evidence="1">Belongs to the peptidase C59 family.</text>
</comment>
<proteinExistence type="inferred from homology"/>
<dbReference type="InterPro" id="IPR029132">
    <property type="entry name" value="CBAH/NAAA_C"/>
</dbReference>
<dbReference type="PANTHER" id="PTHR35527">
    <property type="entry name" value="CHOLOYLGLYCINE HYDROLASE"/>
    <property type="match status" value="1"/>
</dbReference>
<dbReference type="InterPro" id="IPR052193">
    <property type="entry name" value="Peptidase_C59"/>
</dbReference>
<gene>
    <name evidence="4" type="ORF">CO726_18030</name>
</gene>
<accession>A0A2G6QBH8</accession>
<dbReference type="Gene3D" id="3.60.60.10">
    <property type="entry name" value="Penicillin V Acylase, Chain A"/>
    <property type="match status" value="1"/>
</dbReference>
<dbReference type="Pfam" id="PF02275">
    <property type="entry name" value="CBAH"/>
    <property type="match status" value="1"/>
</dbReference>
<protein>
    <recommendedName>
        <fullName evidence="3">Choloylglycine hydrolase/NAAA C-terminal domain-containing protein</fullName>
    </recommendedName>
</protein>
<comment type="caution">
    <text evidence="4">The sequence shown here is derived from an EMBL/GenBank/DDBJ whole genome shotgun (WGS) entry which is preliminary data.</text>
</comment>
<name>A0A2G6QBH8_9BACI</name>
<feature type="domain" description="Choloylglycine hydrolase/NAAA C-terminal" evidence="3">
    <location>
        <begin position="8"/>
        <end position="328"/>
    </location>
</feature>
<evidence type="ECO:0000313" key="5">
    <source>
        <dbReference type="Proteomes" id="UP000228484"/>
    </source>
</evidence>
<dbReference type="PANTHER" id="PTHR35527:SF2">
    <property type="entry name" value="HYDROLASE"/>
    <property type="match status" value="1"/>
</dbReference>
<organism evidence="4 5">
    <name type="scientific">Bacillus fungorum</name>
    <dbReference type="NCBI Taxonomy" id="2039284"/>
    <lineage>
        <taxon>Bacteria</taxon>
        <taxon>Bacillati</taxon>
        <taxon>Bacillota</taxon>
        <taxon>Bacilli</taxon>
        <taxon>Bacillales</taxon>
        <taxon>Bacillaceae</taxon>
        <taxon>Bacillus</taxon>
    </lineage>
</organism>
<dbReference type="GO" id="GO:0016787">
    <property type="term" value="F:hydrolase activity"/>
    <property type="evidence" value="ECO:0007669"/>
    <property type="project" value="UniProtKB-KW"/>
</dbReference>
<dbReference type="EMBL" id="NWUW01000012">
    <property type="protein sequence ID" value="PIE94091.1"/>
    <property type="molecule type" value="Genomic_DNA"/>
</dbReference>
<keyword evidence="2" id="KW-0378">Hydrolase</keyword>
<evidence type="ECO:0000256" key="2">
    <source>
        <dbReference type="ARBA" id="ARBA00022801"/>
    </source>
</evidence>